<dbReference type="Proteomes" id="UP001230253">
    <property type="component" value="Unassembled WGS sequence"/>
</dbReference>
<evidence type="ECO:0000256" key="1">
    <source>
        <dbReference type="SAM" id="SignalP"/>
    </source>
</evidence>
<name>A0ABU0C3Y8_9BRAD</name>
<feature type="signal peptide" evidence="1">
    <location>
        <begin position="1"/>
        <end position="20"/>
    </location>
</feature>
<protein>
    <submittedName>
        <fullName evidence="2">Uncharacterized protein</fullName>
    </submittedName>
</protein>
<reference evidence="2 3" key="1">
    <citation type="submission" date="2023-07" db="EMBL/GenBank/DDBJ databases">
        <title>Genomic Encyclopedia of Type Strains, Phase IV (KMG-IV): sequencing the most valuable type-strain genomes for metagenomic binning, comparative biology and taxonomic classification.</title>
        <authorList>
            <person name="Goeker M."/>
        </authorList>
    </citation>
    <scope>NUCLEOTIDE SEQUENCE [LARGE SCALE GENOMIC DNA]</scope>
    <source>
        <strain evidence="2 3">DSM 11549</strain>
    </source>
</reference>
<keyword evidence="3" id="KW-1185">Reference proteome</keyword>
<evidence type="ECO:0000313" key="2">
    <source>
        <dbReference type="EMBL" id="MDQ0325227.1"/>
    </source>
</evidence>
<gene>
    <name evidence="2" type="ORF">J2R99_001076</name>
</gene>
<feature type="chain" id="PRO_5045726470" evidence="1">
    <location>
        <begin position="21"/>
        <end position="73"/>
    </location>
</feature>
<proteinExistence type="predicted"/>
<accession>A0ABU0C3Y8</accession>
<dbReference type="EMBL" id="JAUSUK010000001">
    <property type="protein sequence ID" value="MDQ0325227.1"/>
    <property type="molecule type" value="Genomic_DNA"/>
</dbReference>
<evidence type="ECO:0000313" key="3">
    <source>
        <dbReference type="Proteomes" id="UP001230253"/>
    </source>
</evidence>
<sequence length="73" mass="7488">MVRTLTATLLALSVAGPAYAEGPANAQVPDKVVASANAPATNVVLVHGGTTHVVNLDKPELFVGEIDSFFQGK</sequence>
<comment type="caution">
    <text evidence="2">The sequence shown here is derived from an EMBL/GenBank/DDBJ whole genome shotgun (WGS) entry which is preliminary data.</text>
</comment>
<organism evidence="2 3">
    <name type="scientific">Rhodopseudomonas julia</name>
    <dbReference type="NCBI Taxonomy" id="200617"/>
    <lineage>
        <taxon>Bacteria</taxon>
        <taxon>Pseudomonadati</taxon>
        <taxon>Pseudomonadota</taxon>
        <taxon>Alphaproteobacteria</taxon>
        <taxon>Hyphomicrobiales</taxon>
        <taxon>Nitrobacteraceae</taxon>
        <taxon>Rhodopseudomonas</taxon>
    </lineage>
</organism>
<keyword evidence="1" id="KW-0732">Signal</keyword>